<comment type="catalytic activity">
    <reaction evidence="3 4">
        <text>[thioredoxin]-disulfide + L-methionine + H2O = L-methionine (S)-S-oxide + [thioredoxin]-dithiol</text>
        <dbReference type="Rhea" id="RHEA:19993"/>
        <dbReference type="Rhea" id="RHEA-COMP:10698"/>
        <dbReference type="Rhea" id="RHEA-COMP:10700"/>
        <dbReference type="ChEBI" id="CHEBI:15377"/>
        <dbReference type="ChEBI" id="CHEBI:29950"/>
        <dbReference type="ChEBI" id="CHEBI:50058"/>
        <dbReference type="ChEBI" id="CHEBI:57844"/>
        <dbReference type="ChEBI" id="CHEBI:58772"/>
        <dbReference type="EC" id="1.8.4.11"/>
    </reaction>
</comment>
<feature type="active site" evidence="4">
    <location>
        <position position="12"/>
    </location>
</feature>
<dbReference type="NCBIfam" id="TIGR00401">
    <property type="entry name" value="msrA"/>
    <property type="match status" value="1"/>
</dbReference>
<dbReference type="PANTHER" id="PTHR43774">
    <property type="entry name" value="PEPTIDE METHIONINE SULFOXIDE REDUCTASE"/>
    <property type="match status" value="1"/>
</dbReference>
<feature type="domain" description="Peptide methionine sulphoxide reductase MsrA" evidence="5">
    <location>
        <begin position="6"/>
        <end position="155"/>
    </location>
</feature>
<dbReference type="SUPFAM" id="SSF55068">
    <property type="entry name" value="Peptide methionine sulfoxide reductase"/>
    <property type="match status" value="1"/>
</dbReference>
<dbReference type="PANTHER" id="PTHR43774:SF1">
    <property type="entry name" value="PEPTIDE METHIONINE SULFOXIDE REDUCTASE MSRA 2"/>
    <property type="match status" value="1"/>
</dbReference>
<dbReference type="RefSeq" id="WP_188566575.1">
    <property type="nucleotide sequence ID" value="NZ_BMED01000002.1"/>
</dbReference>
<protein>
    <recommendedName>
        <fullName evidence="4">Peptide methionine sulfoxide reductase MsrA</fullName>
        <shortName evidence="4">Protein-methionine-S-oxide reductase</shortName>
        <ecNumber evidence="4">1.8.4.11</ecNumber>
    </recommendedName>
    <alternativeName>
        <fullName evidence="4">Peptide-methionine (S)-S-oxide reductase</fullName>
        <shortName evidence="4">Peptide Met(O) reductase</shortName>
    </alternativeName>
</protein>
<dbReference type="GO" id="GO:0008113">
    <property type="term" value="F:peptide-methionine (S)-S-oxide reductase activity"/>
    <property type="evidence" value="ECO:0007669"/>
    <property type="project" value="UniProtKB-UniRule"/>
</dbReference>
<accession>A0A916UPL0</accession>
<comment type="similarity">
    <text evidence="4">Belongs to the MsrA Met sulfoxide reductase family.</text>
</comment>
<evidence type="ECO:0000256" key="1">
    <source>
        <dbReference type="ARBA" id="ARBA00023002"/>
    </source>
</evidence>
<name>A0A916UPL0_9BURK</name>
<dbReference type="HAMAP" id="MF_01401">
    <property type="entry name" value="MsrA"/>
    <property type="match status" value="1"/>
</dbReference>
<reference evidence="6" key="2">
    <citation type="submission" date="2020-09" db="EMBL/GenBank/DDBJ databases">
        <authorList>
            <person name="Sun Q."/>
            <person name="Zhou Y."/>
        </authorList>
    </citation>
    <scope>NUCLEOTIDE SEQUENCE</scope>
    <source>
        <strain evidence="6">CGMCC 1.10998</strain>
    </source>
</reference>
<dbReference type="InterPro" id="IPR002569">
    <property type="entry name" value="Met_Sox_Rdtase_MsrA_dom"/>
</dbReference>
<evidence type="ECO:0000313" key="7">
    <source>
        <dbReference type="Proteomes" id="UP000637423"/>
    </source>
</evidence>
<comment type="caution">
    <text evidence="6">The sequence shown here is derived from an EMBL/GenBank/DDBJ whole genome shotgun (WGS) entry which is preliminary data.</text>
</comment>
<evidence type="ECO:0000313" key="6">
    <source>
        <dbReference type="EMBL" id="GGC78795.1"/>
    </source>
</evidence>
<comment type="catalytic activity">
    <reaction evidence="2 4">
        <text>L-methionyl-[protein] + [thioredoxin]-disulfide + H2O = L-methionyl-(S)-S-oxide-[protein] + [thioredoxin]-dithiol</text>
        <dbReference type="Rhea" id="RHEA:14217"/>
        <dbReference type="Rhea" id="RHEA-COMP:10698"/>
        <dbReference type="Rhea" id="RHEA-COMP:10700"/>
        <dbReference type="Rhea" id="RHEA-COMP:12313"/>
        <dbReference type="Rhea" id="RHEA-COMP:12315"/>
        <dbReference type="ChEBI" id="CHEBI:15377"/>
        <dbReference type="ChEBI" id="CHEBI:16044"/>
        <dbReference type="ChEBI" id="CHEBI:29950"/>
        <dbReference type="ChEBI" id="CHEBI:44120"/>
        <dbReference type="ChEBI" id="CHEBI:50058"/>
        <dbReference type="EC" id="1.8.4.11"/>
    </reaction>
</comment>
<dbReference type="InterPro" id="IPR036509">
    <property type="entry name" value="Met_Sox_Rdtase_MsrA_sf"/>
</dbReference>
<evidence type="ECO:0000256" key="2">
    <source>
        <dbReference type="ARBA" id="ARBA00047806"/>
    </source>
</evidence>
<dbReference type="Gene3D" id="3.30.1060.10">
    <property type="entry name" value="Peptide methionine sulphoxide reductase MsrA"/>
    <property type="match status" value="1"/>
</dbReference>
<gene>
    <name evidence="4 6" type="primary">msrA</name>
    <name evidence="6" type="ORF">GCM10011396_27490</name>
</gene>
<evidence type="ECO:0000256" key="4">
    <source>
        <dbReference type="HAMAP-Rule" id="MF_01401"/>
    </source>
</evidence>
<sequence>MATELATLGGGCFWCTEAVFQQIRGVKSVEPGYTGGDTPDPSYEQVCEGDTGHAEVIRLHFDPSIISYRELLKIFFTIHDPTTLDRQGNDIGSQYRSVVYFHTVEQQAMALQMMGEMAKLWDDPIVTELSAAPIFYPAEDYHQNYFKMNSQQRYCALVVAPKVEKARKYFAGKLVA</sequence>
<dbReference type="AlphaFoldDB" id="A0A916UPL0"/>
<dbReference type="EC" id="1.8.4.11" evidence="4"/>
<evidence type="ECO:0000256" key="3">
    <source>
        <dbReference type="ARBA" id="ARBA00048782"/>
    </source>
</evidence>
<dbReference type="Proteomes" id="UP000637423">
    <property type="component" value="Unassembled WGS sequence"/>
</dbReference>
<dbReference type="EMBL" id="BMED01000002">
    <property type="protein sequence ID" value="GGC78795.1"/>
    <property type="molecule type" value="Genomic_DNA"/>
</dbReference>
<proteinExistence type="inferred from homology"/>
<comment type="function">
    <text evidence="4">Has an important function as a repair enzyme for proteins that have been inactivated by oxidation. Catalyzes the reversible oxidation-reduction of methionine sulfoxide in proteins to methionine.</text>
</comment>
<keyword evidence="7" id="KW-1185">Reference proteome</keyword>
<evidence type="ECO:0000259" key="5">
    <source>
        <dbReference type="Pfam" id="PF01625"/>
    </source>
</evidence>
<organism evidence="6 7">
    <name type="scientific">Undibacterium terreum</name>
    <dbReference type="NCBI Taxonomy" id="1224302"/>
    <lineage>
        <taxon>Bacteria</taxon>
        <taxon>Pseudomonadati</taxon>
        <taxon>Pseudomonadota</taxon>
        <taxon>Betaproteobacteria</taxon>
        <taxon>Burkholderiales</taxon>
        <taxon>Oxalobacteraceae</taxon>
        <taxon>Undibacterium</taxon>
    </lineage>
</organism>
<dbReference type="Pfam" id="PF01625">
    <property type="entry name" value="PMSR"/>
    <property type="match status" value="1"/>
</dbReference>
<keyword evidence="1 4" id="KW-0560">Oxidoreductase</keyword>
<reference evidence="6" key="1">
    <citation type="journal article" date="2014" name="Int. J. Syst. Evol. Microbiol.">
        <title>Complete genome sequence of Corynebacterium casei LMG S-19264T (=DSM 44701T), isolated from a smear-ripened cheese.</title>
        <authorList>
            <consortium name="US DOE Joint Genome Institute (JGI-PGF)"/>
            <person name="Walter F."/>
            <person name="Albersmeier A."/>
            <person name="Kalinowski J."/>
            <person name="Ruckert C."/>
        </authorList>
    </citation>
    <scope>NUCLEOTIDE SEQUENCE</scope>
    <source>
        <strain evidence="6">CGMCC 1.10998</strain>
    </source>
</reference>